<evidence type="ECO:0000313" key="1">
    <source>
        <dbReference type="EMBL" id="KAF2623400.1"/>
    </source>
</evidence>
<accession>A0ACB6RN80</accession>
<name>A0ACB6RN80_9PLEO</name>
<sequence>MSSEALTRDAVAKHNTPEDLWCIIDHKVYDLSDFVDAHPGGSVVLEQVAGTDATTAFYNLHRQEVLEKYSDLCVGTIEGEKSEVIIAQPGDLSPVPYAEPLWLRPQFKSPYFKETHRKFQKEVRKFIDKEVRPVAQECEKSGKYIPQDLIDKMAENHMLAMRLGPGKHLHGKNLLGVVKGEEFDYLHDLVQAQEGVRANARGFQDGNMAGMTISLTAVLQWMPETELKARVVNEVLTGKKKMCLAITEAFAGSDVAGLRTTATLTPDGKHYIIRGTKKWITNGMFSDYFVTGCKTDKGFSVILVERDENLETKLIKTSYSTTAGTAYVEYNDCKVPVENLLGKEHQGFAVIMANFNHERFMMACAVIRHSRTIVEECLKWCNQRIVFGKKLVEQPAIRQKLAEMISLVEANQAWLESIAYQMSHMSYAQQSKLLGGPIGLLKSYSTRSAHEIADRAVNIFGGRGLTQSGMGKYVEEFHRTYKFDAILGGTEEILSDLGVRQAYKNFPKSML</sequence>
<dbReference type="EMBL" id="MU006737">
    <property type="protein sequence ID" value="KAF2623400.1"/>
    <property type="molecule type" value="Genomic_DNA"/>
</dbReference>
<protein>
    <submittedName>
        <fullName evidence="1">Acyl-CoA dehydrogenase family protein</fullName>
    </submittedName>
</protein>
<comment type="caution">
    <text evidence="1">The sequence shown here is derived from an EMBL/GenBank/DDBJ whole genome shotgun (WGS) entry which is preliminary data.</text>
</comment>
<evidence type="ECO:0000313" key="2">
    <source>
        <dbReference type="Proteomes" id="UP000799754"/>
    </source>
</evidence>
<reference evidence="1" key="1">
    <citation type="journal article" date="2020" name="Stud. Mycol.">
        <title>101 Dothideomycetes genomes: a test case for predicting lifestyles and emergence of pathogens.</title>
        <authorList>
            <person name="Haridas S."/>
            <person name="Albert R."/>
            <person name="Binder M."/>
            <person name="Bloem J."/>
            <person name="Labutti K."/>
            <person name="Salamov A."/>
            <person name="Andreopoulos B."/>
            <person name="Baker S."/>
            <person name="Barry K."/>
            <person name="Bills G."/>
            <person name="Bluhm B."/>
            <person name="Cannon C."/>
            <person name="Castanera R."/>
            <person name="Culley D."/>
            <person name="Daum C."/>
            <person name="Ezra D."/>
            <person name="Gonzalez J."/>
            <person name="Henrissat B."/>
            <person name="Kuo A."/>
            <person name="Liang C."/>
            <person name="Lipzen A."/>
            <person name="Lutzoni F."/>
            <person name="Magnuson J."/>
            <person name="Mondo S."/>
            <person name="Nolan M."/>
            <person name="Ohm R."/>
            <person name="Pangilinan J."/>
            <person name="Park H.-J."/>
            <person name="Ramirez L."/>
            <person name="Alfaro M."/>
            <person name="Sun H."/>
            <person name="Tritt A."/>
            <person name="Yoshinaga Y."/>
            <person name="Zwiers L.-H."/>
            <person name="Turgeon B."/>
            <person name="Goodwin S."/>
            <person name="Spatafora J."/>
            <person name="Crous P."/>
            <person name="Grigoriev I."/>
        </authorList>
    </citation>
    <scope>NUCLEOTIDE SEQUENCE</scope>
    <source>
        <strain evidence="1">CBS 525.71</strain>
    </source>
</reference>
<proteinExistence type="predicted"/>
<organism evidence="1 2">
    <name type="scientific">Macroventuria anomochaeta</name>
    <dbReference type="NCBI Taxonomy" id="301207"/>
    <lineage>
        <taxon>Eukaryota</taxon>
        <taxon>Fungi</taxon>
        <taxon>Dikarya</taxon>
        <taxon>Ascomycota</taxon>
        <taxon>Pezizomycotina</taxon>
        <taxon>Dothideomycetes</taxon>
        <taxon>Pleosporomycetidae</taxon>
        <taxon>Pleosporales</taxon>
        <taxon>Pleosporineae</taxon>
        <taxon>Didymellaceae</taxon>
        <taxon>Macroventuria</taxon>
    </lineage>
</organism>
<keyword evidence="2" id="KW-1185">Reference proteome</keyword>
<gene>
    <name evidence="1" type="ORF">BU25DRAFT_414405</name>
</gene>
<dbReference type="Proteomes" id="UP000799754">
    <property type="component" value="Unassembled WGS sequence"/>
</dbReference>